<organism evidence="3 4">
    <name type="scientific">Manihot esculenta</name>
    <name type="common">Cassava</name>
    <name type="synonym">Jatropha manihot</name>
    <dbReference type="NCBI Taxonomy" id="3983"/>
    <lineage>
        <taxon>Eukaryota</taxon>
        <taxon>Viridiplantae</taxon>
        <taxon>Streptophyta</taxon>
        <taxon>Embryophyta</taxon>
        <taxon>Tracheophyta</taxon>
        <taxon>Spermatophyta</taxon>
        <taxon>Magnoliopsida</taxon>
        <taxon>eudicotyledons</taxon>
        <taxon>Gunneridae</taxon>
        <taxon>Pentapetalae</taxon>
        <taxon>rosids</taxon>
        <taxon>fabids</taxon>
        <taxon>Malpighiales</taxon>
        <taxon>Euphorbiaceae</taxon>
        <taxon>Crotonoideae</taxon>
        <taxon>Manihoteae</taxon>
        <taxon>Manihot</taxon>
    </lineage>
</organism>
<evidence type="ECO:0000256" key="2">
    <source>
        <dbReference type="SAM" id="Phobius"/>
    </source>
</evidence>
<dbReference type="AlphaFoldDB" id="A0A2C9UYS8"/>
<sequence length="711" mass="80289">MKMEKSSEGLRRGDIVWARVVYPKKWWPGLILSIDVFGIAVSFFDGGENPRYFLETEVCSFQENFESLIGTVKNCSKGEELVDAALKLMSKRVTSSLKCLCHYRPPLQSDAISRRSKRSRRGDFFRPDAVLAFVLGLAVSPFVSISDFIYAVNASAQLNAFRNYVVSKQKLFRQPEATRDHHERDDFNCLSPPLALGACSGVQKSDAFELEFEPLSDDQPNSGSWIQTEETQLQSLHELLLKLHSLALDTNYMRGEFLNAVKQKILTIRYCAYQTILNTGTEKCSCRSNAVQFSRTCYKKSRPSVKVVENDCRDISTPHKSNFPCPISFLGSKRNYNYPVDSDFCFKFCKTTTLFSINGADADIQKRKAGPNVCMFGTLISQPALANLYLKCCNTMPFSFSNGTDAHLQINRSRCEASTSGAFFSGSQVGVLTVDARSRTTNYLASPCAANQTQMEPCNSGDATSVETNRQESTDASFRDSSMDGDNETVVEINKQVRTDAAFRDRSIYGDVGSSVETNKQVSNVVFKDSYMDVDDDTLTETNRQVCADATFRDSSVDNKKLHLLFTCHVPLKPQAAQQSPYDTIAHSRSLCMKFPKNFILPLKKDLIRKFSIFGEVDSFRTKIYTRTGAALVVFLHQLDAVAAYQYAKRKRNIFGEPNILFWLDYPREKKRRKTKFIVPLPNLKSCLKKSDLHGREDKKCTKRVRFLMET</sequence>
<accession>A0A2C9UYS8</accession>
<dbReference type="SUPFAM" id="SSF63748">
    <property type="entry name" value="Tudor/PWWP/MBT"/>
    <property type="match status" value="1"/>
</dbReference>
<feature type="transmembrane region" description="Helical" evidence="2">
    <location>
        <begin position="124"/>
        <end position="143"/>
    </location>
</feature>
<keyword evidence="2" id="KW-1133">Transmembrane helix</keyword>
<dbReference type="Gramene" id="Manes.11G010500.1.v8.1">
    <property type="protein sequence ID" value="Manes.11G010500.1.v8.1.CDS"/>
    <property type="gene ID" value="Manes.11G010500.v8.1"/>
</dbReference>
<dbReference type="InterPro" id="IPR052657">
    <property type="entry name" value="PDP_family_Arabidopsis"/>
</dbReference>
<dbReference type="PANTHER" id="PTHR10688:SF2">
    <property type="entry name" value="PWWP DOMAIN-CONTAINING PROTEIN"/>
    <property type="match status" value="1"/>
</dbReference>
<keyword evidence="4" id="KW-1185">Reference proteome</keyword>
<comment type="caution">
    <text evidence="3">The sequence shown here is derived from an EMBL/GenBank/DDBJ whole genome shotgun (WGS) entry which is preliminary data.</text>
</comment>
<keyword evidence="2" id="KW-0472">Membrane</keyword>
<dbReference type="Proteomes" id="UP000091857">
    <property type="component" value="Chromosome 11"/>
</dbReference>
<feature type="compositionally biased region" description="Basic and acidic residues" evidence="1">
    <location>
        <begin position="469"/>
        <end position="482"/>
    </location>
</feature>
<feature type="region of interest" description="Disordered" evidence="1">
    <location>
        <begin position="455"/>
        <end position="486"/>
    </location>
</feature>
<dbReference type="OrthoDB" id="1914593at2759"/>
<evidence type="ECO:0000256" key="1">
    <source>
        <dbReference type="SAM" id="MobiDB-lite"/>
    </source>
</evidence>
<dbReference type="EMBL" id="CM004397">
    <property type="protein sequence ID" value="OAY36299.1"/>
    <property type="molecule type" value="Genomic_DNA"/>
</dbReference>
<dbReference type="CDD" id="cd05162">
    <property type="entry name" value="PWWP"/>
    <property type="match status" value="1"/>
</dbReference>
<evidence type="ECO:0000313" key="4">
    <source>
        <dbReference type="Proteomes" id="UP000091857"/>
    </source>
</evidence>
<evidence type="ECO:0000313" key="3">
    <source>
        <dbReference type="EMBL" id="OAY36299.1"/>
    </source>
</evidence>
<proteinExistence type="predicted"/>
<reference evidence="4" key="1">
    <citation type="journal article" date="2016" name="Nat. Biotechnol.">
        <title>Sequencing wild and cultivated cassava and related species reveals extensive interspecific hybridization and genetic diversity.</title>
        <authorList>
            <person name="Bredeson J.V."/>
            <person name="Lyons J.B."/>
            <person name="Prochnik S.E."/>
            <person name="Wu G.A."/>
            <person name="Ha C.M."/>
            <person name="Edsinger-Gonzales E."/>
            <person name="Grimwood J."/>
            <person name="Schmutz J."/>
            <person name="Rabbi I.Y."/>
            <person name="Egesi C."/>
            <person name="Nauluvula P."/>
            <person name="Lebot V."/>
            <person name="Ndunguru J."/>
            <person name="Mkamilo G."/>
            <person name="Bart R.S."/>
            <person name="Setter T.L."/>
            <person name="Gleadow R.M."/>
            <person name="Kulakow P."/>
            <person name="Ferguson M.E."/>
            <person name="Rounsley S."/>
            <person name="Rokhsar D.S."/>
        </authorList>
    </citation>
    <scope>NUCLEOTIDE SEQUENCE [LARGE SCALE GENOMIC DNA]</scope>
    <source>
        <strain evidence="4">cv. AM560-2</strain>
    </source>
</reference>
<name>A0A2C9UYS8_MANES</name>
<protein>
    <recommendedName>
        <fullName evidence="5">PWWP domain-containing protein</fullName>
    </recommendedName>
</protein>
<evidence type="ECO:0008006" key="5">
    <source>
        <dbReference type="Google" id="ProtNLM"/>
    </source>
</evidence>
<keyword evidence="2" id="KW-0812">Transmembrane</keyword>
<gene>
    <name evidence="3" type="ORF">MANES_11G010500v8</name>
</gene>
<dbReference type="PANTHER" id="PTHR10688">
    <property type="entry name" value="PWWP DOMAIN-CONTAINING PROTEIN"/>
    <property type="match status" value="1"/>
</dbReference>
<feature type="compositionally biased region" description="Polar residues" evidence="1">
    <location>
        <begin position="455"/>
        <end position="468"/>
    </location>
</feature>